<dbReference type="Proteomes" id="UP000242715">
    <property type="component" value="Unassembled WGS sequence"/>
</dbReference>
<dbReference type="EMBL" id="DF973197">
    <property type="protein sequence ID" value="GAU19322.1"/>
    <property type="molecule type" value="Genomic_DNA"/>
</dbReference>
<feature type="region of interest" description="Disordered" evidence="1">
    <location>
        <begin position="80"/>
        <end position="100"/>
    </location>
</feature>
<reference evidence="3" key="1">
    <citation type="journal article" date="2017" name="Front. Plant Sci.">
        <title>Climate Clever Clovers: New Paradigm to Reduce the Environmental Footprint of Ruminants by Breeding Low Methanogenic Forages Utilizing Haplotype Variation.</title>
        <authorList>
            <person name="Kaur P."/>
            <person name="Appels R."/>
            <person name="Bayer P.E."/>
            <person name="Keeble-Gagnere G."/>
            <person name="Wang J."/>
            <person name="Hirakawa H."/>
            <person name="Shirasawa K."/>
            <person name="Vercoe P."/>
            <person name="Stefanova K."/>
            <person name="Durmic Z."/>
            <person name="Nichols P."/>
            <person name="Revell C."/>
            <person name="Isobe S.N."/>
            <person name="Edwards D."/>
            <person name="Erskine W."/>
        </authorList>
    </citation>
    <scope>NUCLEOTIDE SEQUENCE [LARGE SCALE GENOMIC DNA]</scope>
    <source>
        <strain evidence="3">cv. Daliak</strain>
    </source>
</reference>
<proteinExistence type="predicted"/>
<evidence type="ECO:0000313" key="3">
    <source>
        <dbReference type="Proteomes" id="UP000242715"/>
    </source>
</evidence>
<accession>A0A2Z6LMN3</accession>
<feature type="region of interest" description="Disordered" evidence="1">
    <location>
        <begin position="1"/>
        <end position="20"/>
    </location>
</feature>
<gene>
    <name evidence="2" type="ORF">TSUD_336080</name>
</gene>
<protein>
    <submittedName>
        <fullName evidence="2">Uncharacterized protein</fullName>
    </submittedName>
</protein>
<sequence>MVDLSHIEKKEENLKDRKKKMITPPRSEFLDYIQDDKGKQNLDKEVIKSKKKQLLESDVYAKELMVNLFHLEKKEENLKDRKKKIITPPPPSPSKKVTRRVYVVEEDEEEWMFGLEGGKAELG</sequence>
<keyword evidence="3" id="KW-1185">Reference proteome</keyword>
<evidence type="ECO:0000256" key="1">
    <source>
        <dbReference type="SAM" id="MobiDB-lite"/>
    </source>
</evidence>
<evidence type="ECO:0000313" key="2">
    <source>
        <dbReference type="EMBL" id="GAU19322.1"/>
    </source>
</evidence>
<dbReference type="AlphaFoldDB" id="A0A2Z6LMN3"/>
<organism evidence="2 3">
    <name type="scientific">Trifolium subterraneum</name>
    <name type="common">Subterranean clover</name>
    <dbReference type="NCBI Taxonomy" id="3900"/>
    <lineage>
        <taxon>Eukaryota</taxon>
        <taxon>Viridiplantae</taxon>
        <taxon>Streptophyta</taxon>
        <taxon>Embryophyta</taxon>
        <taxon>Tracheophyta</taxon>
        <taxon>Spermatophyta</taxon>
        <taxon>Magnoliopsida</taxon>
        <taxon>eudicotyledons</taxon>
        <taxon>Gunneridae</taxon>
        <taxon>Pentapetalae</taxon>
        <taxon>rosids</taxon>
        <taxon>fabids</taxon>
        <taxon>Fabales</taxon>
        <taxon>Fabaceae</taxon>
        <taxon>Papilionoideae</taxon>
        <taxon>50 kb inversion clade</taxon>
        <taxon>NPAAA clade</taxon>
        <taxon>Hologalegina</taxon>
        <taxon>IRL clade</taxon>
        <taxon>Trifolieae</taxon>
        <taxon>Trifolium</taxon>
    </lineage>
</organism>
<feature type="compositionally biased region" description="Basic and acidic residues" evidence="1">
    <location>
        <begin position="1"/>
        <end position="15"/>
    </location>
</feature>
<name>A0A2Z6LMN3_TRISU</name>